<keyword evidence="1" id="KW-0175">Coiled coil</keyword>
<feature type="coiled-coil region" evidence="1">
    <location>
        <begin position="113"/>
        <end position="140"/>
    </location>
</feature>
<comment type="caution">
    <text evidence="3">The sequence shown here is derived from an EMBL/GenBank/DDBJ whole genome shotgun (WGS) entry which is preliminary data.</text>
</comment>
<feature type="compositionally biased region" description="Low complexity" evidence="2">
    <location>
        <begin position="270"/>
        <end position="288"/>
    </location>
</feature>
<evidence type="ECO:0000256" key="2">
    <source>
        <dbReference type="SAM" id="MobiDB-lite"/>
    </source>
</evidence>
<sequence>MSAESDMPKIRLDSKEDFHFVKSNFSSLIEKCLESSSTIQNLKLEDSVKESLKTVLLKELFKWSDEVWKNVGSNSLINGLPFEQAILDYQVFSNSTRSKLGLKTPADEFEPHDDKLAKEVADLQAEADNLLLKISKKRKRNFYNENTDPLNKLLQIKTIIEPQTHSTNDSANQDSQKIDSANNHYRSINSASDIFNSNASHNTHNNSLQSTKLSKDFKDICNKLNFVSNSLQPTYNELESVKKDLSIVKNSKKFERDGSENSTSTWMPDLPNLNSSSSNSGSSSIPINISNNKKQIQFTNSNPKSYKYFANSLD</sequence>
<dbReference type="OrthoDB" id="2135762at2759"/>
<dbReference type="AlphaFoldDB" id="A0A1R1XS70"/>
<dbReference type="Proteomes" id="UP000187429">
    <property type="component" value="Unassembled WGS sequence"/>
</dbReference>
<evidence type="ECO:0000313" key="4">
    <source>
        <dbReference type="EMBL" id="OMJ18955.1"/>
    </source>
</evidence>
<protein>
    <submittedName>
        <fullName evidence="3">Uncharacterized protein</fullName>
    </submittedName>
</protein>
<evidence type="ECO:0000313" key="5">
    <source>
        <dbReference type="Proteomes" id="UP000187429"/>
    </source>
</evidence>
<dbReference type="EMBL" id="LSSM01003138">
    <property type="protein sequence ID" value="OMJ18955.1"/>
    <property type="molecule type" value="Genomic_DNA"/>
</dbReference>
<proteinExistence type="predicted"/>
<name>A0A1R1XS70_9FUNG</name>
<keyword evidence="5" id="KW-1185">Reference proteome</keyword>
<evidence type="ECO:0000313" key="3">
    <source>
        <dbReference type="EMBL" id="OMJ17465.1"/>
    </source>
</evidence>
<organism evidence="3 5">
    <name type="scientific">Smittium culicis</name>
    <dbReference type="NCBI Taxonomy" id="133412"/>
    <lineage>
        <taxon>Eukaryota</taxon>
        <taxon>Fungi</taxon>
        <taxon>Fungi incertae sedis</taxon>
        <taxon>Zoopagomycota</taxon>
        <taxon>Kickxellomycotina</taxon>
        <taxon>Harpellomycetes</taxon>
        <taxon>Harpellales</taxon>
        <taxon>Legeriomycetaceae</taxon>
        <taxon>Smittium</taxon>
    </lineage>
</organism>
<accession>A0A1R1XS70</accession>
<reference evidence="5" key="1">
    <citation type="submission" date="2017-01" db="EMBL/GenBank/DDBJ databases">
        <authorList>
            <person name="Wang Y."/>
            <person name="White M."/>
            <person name="Kvist S."/>
            <person name="Moncalvo J.-M."/>
        </authorList>
    </citation>
    <scope>NUCLEOTIDE SEQUENCE [LARGE SCALE GENOMIC DNA]</scope>
    <source>
        <strain evidence="5">ID-206-W2</strain>
    </source>
</reference>
<dbReference type="EMBL" id="LSSM01003578">
    <property type="protein sequence ID" value="OMJ17465.1"/>
    <property type="molecule type" value="Genomic_DNA"/>
</dbReference>
<gene>
    <name evidence="4" type="ORF">AYI69_g6818</name>
    <name evidence="3" type="ORF">AYI69_g7419</name>
</gene>
<feature type="region of interest" description="Disordered" evidence="2">
    <location>
        <begin position="254"/>
        <end position="288"/>
    </location>
</feature>
<reference evidence="3" key="2">
    <citation type="submission" date="2017-01" db="EMBL/GenBank/DDBJ databases">
        <authorList>
            <person name="Mah S.A."/>
            <person name="Swanson W.J."/>
            <person name="Moy G.W."/>
            <person name="Vacquier V.D."/>
        </authorList>
    </citation>
    <scope>NUCLEOTIDE SEQUENCE [LARGE SCALE GENOMIC DNA]</scope>
    <source>
        <strain evidence="3">ID-206-W2</strain>
    </source>
</reference>
<evidence type="ECO:0000256" key="1">
    <source>
        <dbReference type="SAM" id="Coils"/>
    </source>
</evidence>